<dbReference type="RefSeq" id="WP_377171224.1">
    <property type="nucleotide sequence ID" value="NZ_JBHSMQ010000012.1"/>
</dbReference>
<feature type="compositionally biased region" description="Polar residues" evidence="1">
    <location>
        <begin position="256"/>
        <end position="275"/>
    </location>
</feature>
<accession>A0ABW0KWC7</accession>
<organism evidence="2 3">
    <name type="scientific">Prosthecobacter fluviatilis</name>
    <dbReference type="NCBI Taxonomy" id="445931"/>
    <lineage>
        <taxon>Bacteria</taxon>
        <taxon>Pseudomonadati</taxon>
        <taxon>Verrucomicrobiota</taxon>
        <taxon>Verrucomicrobiia</taxon>
        <taxon>Verrucomicrobiales</taxon>
        <taxon>Verrucomicrobiaceae</taxon>
        <taxon>Prosthecobacter</taxon>
    </lineage>
</organism>
<feature type="region of interest" description="Disordered" evidence="1">
    <location>
        <begin position="1"/>
        <end position="313"/>
    </location>
</feature>
<reference evidence="3" key="1">
    <citation type="journal article" date="2019" name="Int. J. Syst. Evol. Microbiol.">
        <title>The Global Catalogue of Microorganisms (GCM) 10K type strain sequencing project: providing services to taxonomists for standard genome sequencing and annotation.</title>
        <authorList>
            <consortium name="The Broad Institute Genomics Platform"/>
            <consortium name="The Broad Institute Genome Sequencing Center for Infectious Disease"/>
            <person name="Wu L."/>
            <person name="Ma J."/>
        </authorList>
    </citation>
    <scope>NUCLEOTIDE SEQUENCE [LARGE SCALE GENOMIC DNA]</scope>
    <source>
        <strain evidence="3">CGMCC 4.1469</strain>
    </source>
</reference>
<evidence type="ECO:0000313" key="3">
    <source>
        <dbReference type="Proteomes" id="UP001596052"/>
    </source>
</evidence>
<feature type="compositionally biased region" description="Low complexity" evidence="1">
    <location>
        <begin position="276"/>
        <end position="300"/>
    </location>
</feature>
<comment type="caution">
    <text evidence="2">The sequence shown here is derived from an EMBL/GenBank/DDBJ whole genome shotgun (WGS) entry which is preliminary data.</text>
</comment>
<feature type="compositionally biased region" description="Polar residues" evidence="1">
    <location>
        <begin position="1"/>
        <end position="10"/>
    </location>
</feature>
<feature type="compositionally biased region" description="Acidic residues" evidence="1">
    <location>
        <begin position="87"/>
        <end position="103"/>
    </location>
</feature>
<sequence length="561" mass="61345">MSFIFSTSHLPETRVRRPAHLEDEEKEDTMQPMPRAGGVRAFSHLPVRDNPAPSTAPLREDSPRRGIAPIPPRSATPTSPAPTRLEDQDDPPPSEADPEDDTAPQDHADDSPWYMPRITAQDLPPQAHDEDVGSSSLNRPVRNSGFDDAHSAERSTSTTRDNGFSPSPQDLRDGFHAPSPDSPTRETPAQDSRPALTRGRIFEKRLPPGLRGQSTGQFQSLADKPEYHGLVYRPGSTENERHQADGFFQNVADTRATGQAPSSPKAPQTFAQNVTPGSKPPSGTASGAAAANAPAPASGDPDQRSNISIDDDQNSPFAKAVQDALNRELQESPTTAAIMQAVRSLPNKIRIVPKSGKGEATMSIGDDGTVTIEINPSELSGATFGHELAHVIQRVAFKNEYKEALAKPDKNNPNPFERARKKASEALNQIIPVAYHGDPGDDYTENEAVRVSNIVNAERTAAKIKEQFKGRTNVPPEEIAKAFWQEARNLEEGKHFRNTYAIPMLTRYGNHDFIHVAKTLGNGVTPEMLKKVRNSMDNPPRYQTFYIPPAPPAFQPALRPR</sequence>
<evidence type="ECO:0000256" key="1">
    <source>
        <dbReference type="SAM" id="MobiDB-lite"/>
    </source>
</evidence>
<dbReference type="Proteomes" id="UP001596052">
    <property type="component" value="Unassembled WGS sequence"/>
</dbReference>
<evidence type="ECO:0008006" key="4">
    <source>
        <dbReference type="Google" id="ProtNLM"/>
    </source>
</evidence>
<name>A0ABW0KWC7_9BACT</name>
<keyword evidence="3" id="KW-1185">Reference proteome</keyword>
<protein>
    <recommendedName>
        <fullName evidence="4">DUF4157 domain-containing protein</fullName>
    </recommendedName>
</protein>
<feature type="compositionally biased region" description="Polar residues" evidence="1">
    <location>
        <begin position="154"/>
        <end position="168"/>
    </location>
</feature>
<dbReference type="EMBL" id="JBHSMQ010000012">
    <property type="protein sequence ID" value="MFC5457664.1"/>
    <property type="molecule type" value="Genomic_DNA"/>
</dbReference>
<gene>
    <name evidence="2" type="ORF">ACFQDI_22540</name>
</gene>
<proteinExistence type="predicted"/>
<feature type="compositionally biased region" description="Basic and acidic residues" evidence="1">
    <location>
        <begin position="11"/>
        <end position="23"/>
    </location>
</feature>
<evidence type="ECO:0000313" key="2">
    <source>
        <dbReference type="EMBL" id="MFC5457664.1"/>
    </source>
</evidence>